<dbReference type="GO" id="GO:0016020">
    <property type="term" value="C:membrane"/>
    <property type="evidence" value="ECO:0007669"/>
    <property type="project" value="UniProtKB-SubCell"/>
</dbReference>
<evidence type="ECO:0000256" key="4">
    <source>
        <dbReference type="ARBA" id="ARBA00022737"/>
    </source>
</evidence>
<dbReference type="GO" id="GO:0005783">
    <property type="term" value="C:endoplasmic reticulum"/>
    <property type="evidence" value="ECO:0007669"/>
    <property type="project" value="TreeGrafter"/>
</dbReference>
<feature type="transmembrane region" description="Helical" evidence="8">
    <location>
        <begin position="356"/>
        <end position="385"/>
    </location>
</feature>
<feature type="transmembrane region" description="Helical" evidence="8">
    <location>
        <begin position="103"/>
        <end position="121"/>
    </location>
</feature>
<dbReference type="SUPFAM" id="SSF82185">
    <property type="entry name" value="Histone H3 K4-specific methyltransferase SET7/9 N-terminal domain"/>
    <property type="match status" value="1"/>
</dbReference>
<gene>
    <name evidence="9" type="ORF">PGLA1383_LOCUS40426</name>
</gene>
<sequence length="672" mass="74371">MALAIIAELRNACEALSAASESALEPAAQLLGHPAGIVKLAAGLVSAVLCGALLNVMPTATGRHLLSTSMGTFLVVALFGPGGFNLLVSVIFTWIAMLCCRQAAGPAVFIGTMVYLLYLHVSNASGLAWKEGNTDYTGAQMIVTLKLTSAALNYADGEDKESLTDFQRAKALTALPSPLAFAGYALNPTALLSAPGCEMSDYLDWAERKGPWSMEKVPSAVLPTLRVLLEAFPYFGLYLALAPIMPESDMHADDAWAARPLWWRTGWLSIFMAVLRCRFYVAWKLAEAAMNASGLGFGGLVDGVPKWDRGTNVEPISFELATSAVSLPAHWNIQTGRWLRHYVYERVAGRGKKPTFLSLLITQIVSGVWHGLYAGYGLFFFFSAFMLQASKVLHHHQQRLSNWRIATAGLAVLHWFLVRVQINFLAEAFVLLEWPLCIRAWQRMQFLGLLVTFSLLAQPQLGKAHGITDPDRGLTSELQMSRDKYNSRLSRLQEPMFQDDNTGYSWIQNFTAPIANNLKQEDMQHGYGVEHWEGGSTYNGQFTQGKKQGHGIYNWPDGSKYMGQWSSNAINGYGHYMGKDGREFRGAWREAVIHGCGEYSWPDGRSFCGQYADDQKHGFGVFTWKDGRRFQGFWQGGKQHGYGVTYKPDGAILRQGVWNMGRQPDESTPTAP</sequence>
<dbReference type="InterPro" id="IPR049941">
    <property type="entry name" value="LPLAT_7/PORCN-like"/>
</dbReference>
<keyword evidence="10" id="KW-1185">Reference proteome</keyword>
<dbReference type="InterPro" id="IPR003409">
    <property type="entry name" value="MORN"/>
</dbReference>
<accession>A0A813GKB9</accession>
<evidence type="ECO:0000256" key="6">
    <source>
        <dbReference type="ARBA" id="ARBA00023136"/>
    </source>
</evidence>
<dbReference type="Pfam" id="PF02493">
    <property type="entry name" value="MORN"/>
    <property type="match status" value="6"/>
</dbReference>
<organism evidence="9 10">
    <name type="scientific">Polarella glacialis</name>
    <name type="common">Dinoflagellate</name>
    <dbReference type="NCBI Taxonomy" id="89957"/>
    <lineage>
        <taxon>Eukaryota</taxon>
        <taxon>Sar</taxon>
        <taxon>Alveolata</taxon>
        <taxon>Dinophyceae</taxon>
        <taxon>Suessiales</taxon>
        <taxon>Suessiaceae</taxon>
        <taxon>Polarella</taxon>
    </lineage>
</organism>
<feature type="transmembrane region" description="Helical" evidence="8">
    <location>
        <begin position="405"/>
        <end position="432"/>
    </location>
</feature>
<feature type="transmembrane region" description="Helical" evidence="8">
    <location>
        <begin position="72"/>
        <end position="97"/>
    </location>
</feature>
<keyword evidence="7" id="KW-0012">Acyltransferase</keyword>
<dbReference type="OMA" id="TNMIQML"/>
<evidence type="ECO:0000313" key="10">
    <source>
        <dbReference type="Proteomes" id="UP000654075"/>
    </source>
</evidence>
<dbReference type="PANTHER" id="PTHR13906">
    <property type="entry name" value="PORCUPINE"/>
    <property type="match status" value="1"/>
</dbReference>
<dbReference type="GO" id="GO:0019432">
    <property type="term" value="P:triglyceride biosynthetic process"/>
    <property type="evidence" value="ECO:0007669"/>
    <property type="project" value="TreeGrafter"/>
</dbReference>
<evidence type="ECO:0000256" key="8">
    <source>
        <dbReference type="SAM" id="Phobius"/>
    </source>
</evidence>
<evidence type="ECO:0000256" key="1">
    <source>
        <dbReference type="ARBA" id="ARBA00004141"/>
    </source>
</evidence>
<dbReference type="PANTHER" id="PTHR13906:SF4">
    <property type="entry name" value="LYSOPHOSPHOLIPID ACYLTRANSFERASE 6"/>
    <property type="match status" value="1"/>
</dbReference>
<keyword evidence="6 8" id="KW-0472">Membrane</keyword>
<dbReference type="InterPro" id="IPR004299">
    <property type="entry name" value="MBOAT_fam"/>
</dbReference>
<dbReference type="SMART" id="SM00698">
    <property type="entry name" value="MORN"/>
    <property type="match status" value="5"/>
</dbReference>
<dbReference type="Proteomes" id="UP000654075">
    <property type="component" value="Unassembled WGS sequence"/>
</dbReference>
<dbReference type="EMBL" id="CAJNNV010028119">
    <property type="protein sequence ID" value="CAE8623121.1"/>
    <property type="molecule type" value="Genomic_DNA"/>
</dbReference>
<keyword evidence="2" id="KW-0808">Transferase</keyword>
<dbReference type="GO" id="GO:0008654">
    <property type="term" value="P:phospholipid biosynthetic process"/>
    <property type="evidence" value="ECO:0007669"/>
    <property type="project" value="TreeGrafter"/>
</dbReference>
<evidence type="ECO:0000256" key="7">
    <source>
        <dbReference type="ARBA" id="ARBA00023315"/>
    </source>
</evidence>
<evidence type="ECO:0000256" key="2">
    <source>
        <dbReference type="ARBA" id="ARBA00022679"/>
    </source>
</evidence>
<dbReference type="Pfam" id="PF03062">
    <property type="entry name" value="MBOAT"/>
    <property type="match status" value="1"/>
</dbReference>
<evidence type="ECO:0000256" key="3">
    <source>
        <dbReference type="ARBA" id="ARBA00022692"/>
    </source>
</evidence>
<dbReference type="Gene3D" id="2.20.110.10">
    <property type="entry name" value="Histone H3 K4-specific methyltransferase SET7/9 N-terminal domain"/>
    <property type="match status" value="3"/>
</dbReference>
<evidence type="ECO:0000256" key="5">
    <source>
        <dbReference type="ARBA" id="ARBA00022989"/>
    </source>
</evidence>
<feature type="transmembrane region" description="Helical" evidence="8">
    <location>
        <begin position="40"/>
        <end position="60"/>
    </location>
</feature>
<comment type="caution">
    <text evidence="9">The sequence shown here is derived from an EMBL/GenBank/DDBJ whole genome shotgun (WGS) entry which is preliminary data.</text>
</comment>
<dbReference type="OrthoDB" id="286734at2759"/>
<reference evidence="9" key="1">
    <citation type="submission" date="2021-02" db="EMBL/GenBank/DDBJ databases">
        <authorList>
            <person name="Dougan E. K."/>
            <person name="Rhodes N."/>
            <person name="Thang M."/>
            <person name="Chan C."/>
        </authorList>
    </citation>
    <scope>NUCLEOTIDE SEQUENCE</scope>
</reference>
<dbReference type="GO" id="GO:0016746">
    <property type="term" value="F:acyltransferase activity"/>
    <property type="evidence" value="ECO:0007669"/>
    <property type="project" value="UniProtKB-KW"/>
</dbReference>
<keyword evidence="3 8" id="KW-0812">Transmembrane</keyword>
<keyword evidence="5 8" id="KW-1133">Transmembrane helix</keyword>
<comment type="subcellular location">
    <subcellularLocation>
        <location evidence="1">Membrane</location>
        <topology evidence="1">Multi-pass membrane protein</topology>
    </subcellularLocation>
</comment>
<proteinExistence type="predicted"/>
<name>A0A813GKB9_POLGL</name>
<dbReference type="GO" id="GO:0030258">
    <property type="term" value="P:lipid modification"/>
    <property type="evidence" value="ECO:0007669"/>
    <property type="project" value="TreeGrafter"/>
</dbReference>
<evidence type="ECO:0000313" key="9">
    <source>
        <dbReference type="EMBL" id="CAE8623121.1"/>
    </source>
</evidence>
<keyword evidence="4" id="KW-0677">Repeat</keyword>
<protein>
    <submittedName>
        <fullName evidence="9">Uncharacterized protein</fullName>
    </submittedName>
</protein>
<dbReference type="AlphaFoldDB" id="A0A813GKB9"/>